<dbReference type="Gene3D" id="3.80.10.10">
    <property type="entry name" value="Ribonuclease Inhibitor"/>
    <property type="match status" value="1"/>
</dbReference>
<feature type="transmembrane region" description="Helical" evidence="1">
    <location>
        <begin position="93"/>
        <end position="116"/>
    </location>
</feature>
<proteinExistence type="predicted"/>
<dbReference type="PANTHER" id="PTHR35889:SF3">
    <property type="entry name" value="F-BOX DOMAIN-CONTAINING PROTEIN"/>
    <property type="match status" value="1"/>
</dbReference>
<dbReference type="Proteomes" id="UP001059380">
    <property type="component" value="Chromosome"/>
</dbReference>
<feature type="transmembrane region" description="Helical" evidence="1">
    <location>
        <begin position="128"/>
        <end position="147"/>
    </location>
</feature>
<keyword evidence="4" id="KW-1185">Reference proteome</keyword>
<evidence type="ECO:0000313" key="4">
    <source>
        <dbReference type="Proteomes" id="UP001059380"/>
    </source>
</evidence>
<accession>A0A9J7BMG3</accession>
<dbReference type="AlphaFoldDB" id="A0A9J7BMG3"/>
<reference evidence="3" key="1">
    <citation type="submission" date="2021-04" db="EMBL/GenBank/DDBJ databases">
        <title>Phylogenetic analysis of Acidobacteriaceae.</title>
        <authorList>
            <person name="Qiu L."/>
            <person name="Zhang Q."/>
        </authorList>
    </citation>
    <scope>NUCLEOTIDE SEQUENCE</scope>
    <source>
        <strain evidence="3">DSM 25168</strain>
    </source>
</reference>
<dbReference type="RefSeq" id="WP_260793045.1">
    <property type="nucleotide sequence ID" value="NZ_CP093313.1"/>
</dbReference>
<dbReference type="SUPFAM" id="SSF46626">
    <property type="entry name" value="Cytochrome c"/>
    <property type="match status" value="1"/>
</dbReference>
<dbReference type="InterPro" id="IPR036909">
    <property type="entry name" value="Cyt_c-like_dom_sf"/>
</dbReference>
<dbReference type="SUPFAM" id="SSF52047">
    <property type="entry name" value="RNI-like"/>
    <property type="match status" value="1"/>
</dbReference>
<dbReference type="GO" id="GO:0009055">
    <property type="term" value="F:electron transfer activity"/>
    <property type="evidence" value="ECO:0007669"/>
    <property type="project" value="InterPro"/>
</dbReference>
<organism evidence="3 4">
    <name type="scientific">Occallatibacter riparius</name>
    <dbReference type="NCBI Taxonomy" id="1002689"/>
    <lineage>
        <taxon>Bacteria</taxon>
        <taxon>Pseudomonadati</taxon>
        <taxon>Acidobacteriota</taxon>
        <taxon>Terriglobia</taxon>
        <taxon>Terriglobales</taxon>
        <taxon>Acidobacteriaceae</taxon>
        <taxon>Occallatibacter</taxon>
    </lineage>
</organism>
<feature type="transmembrane region" description="Helical" evidence="1">
    <location>
        <begin position="24"/>
        <end position="42"/>
    </location>
</feature>
<dbReference type="Pfam" id="PF07635">
    <property type="entry name" value="PSCyt1"/>
    <property type="match status" value="1"/>
</dbReference>
<evidence type="ECO:0000256" key="1">
    <source>
        <dbReference type="SAM" id="Phobius"/>
    </source>
</evidence>
<dbReference type="EMBL" id="CP093313">
    <property type="protein sequence ID" value="UWZ83689.1"/>
    <property type="molecule type" value="Genomic_DNA"/>
</dbReference>
<evidence type="ECO:0000313" key="3">
    <source>
        <dbReference type="EMBL" id="UWZ83689.1"/>
    </source>
</evidence>
<dbReference type="PANTHER" id="PTHR35889">
    <property type="entry name" value="CYCLOINULO-OLIGOSACCHARIDE FRUCTANOTRANSFERASE-RELATED"/>
    <property type="match status" value="1"/>
</dbReference>
<name>A0A9J7BMG3_9BACT</name>
<feature type="domain" description="Cytochrome C Planctomycete-type" evidence="2">
    <location>
        <begin position="222"/>
        <end position="278"/>
    </location>
</feature>
<dbReference type="GO" id="GO:0020037">
    <property type="term" value="F:heme binding"/>
    <property type="evidence" value="ECO:0007669"/>
    <property type="project" value="InterPro"/>
</dbReference>
<keyword evidence="1" id="KW-0812">Transmembrane</keyword>
<sequence>MIVAERVTDAARGFIQRVRISTSAWLYPVGAAILLIALPFVFRLDGHAHAEWLQFFGRFHPVLLHLPIGLIVLLPVLEIAGAKRPALREAADLVLRAALALAMPTLALGYMLAYGAGDTGTTVTRHMWGANVLCIGLILCVFVRPAWAAGRQRLAYPTLLTVTLLTLTWTSHQGGSITHGSGYLTHYMPSGLRPIFGADSAESVSPDSFYARHIHPVLDAKCVSCHGASMVKGNLRLDTYDHLMRGGQDGAVVMPGKPENSMLLARVTLPSGDKHFMPAEGRTPLTSDEINWIRAWIRAGATPTAISVPGVRVIEDHPEPPPQPVGDYSQLLPEIRAMQNGVGAKLVPVSANPSDGLILRTADVASSFGDAQLAAFQKFAPYIVEAELARTAITDGGFDTLQKFTHLRALHLEGTSITGIGLAKLNALTQLTYINLSGTKVNAQSVTALKAMPHLRHVYLFNTAAQSDESSAKDLQ</sequence>
<dbReference type="InterPro" id="IPR011429">
    <property type="entry name" value="Cyt_c_Planctomycete-type"/>
</dbReference>
<protein>
    <recommendedName>
        <fullName evidence="2">Cytochrome C Planctomycete-type domain-containing protein</fullName>
    </recommendedName>
</protein>
<dbReference type="InterPro" id="IPR032675">
    <property type="entry name" value="LRR_dom_sf"/>
</dbReference>
<dbReference type="KEGG" id="orp:MOP44_24365"/>
<evidence type="ECO:0000259" key="2">
    <source>
        <dbReference type="Pfam" id="PF07635"/>
    </source>
</evidence>
<feature type="transmembrane region" description="Helical" evidence="1">
    <location>
        <begin position="62"/>
        <end position="81"/>
    </location>
</feature>
<keyword evidence="1" id="KW-1133">Transmembrane helix</keyword>
<keyword evidence="1" id="KW-0472">Membrane</keyword>
<gene>
    <name evidence="3" type="ORF">MOP44_24365</name>
</gene>